<accession>A0A8R1HJQ2</accession>
<evidence type="ECO:0000313" key="2">
    <source>
        <dbReference type="Proteomes" id="UP000005237"/>
    </source>
</evidence>
<dbReference type="PANTHER" id="PTHR21325">
    <property type="entry name" value="PHOSPHOLIPASE B, PLB1"/>
    <property type="match status" value="1"/>
</dbReference>
<dbReference type="PANTHER" id="PTHR21325:SF26">
    <property type="entry name" value="LIPASE_GDSL DOMAIN-CONTAINING PROTEIN"/>
    <property type="match status" value="1"/>
</dbReference>
<organism evidence="1 2">
    <name type="scientific">Caenorhabditis japonica</name>
    <dbReference type="NCBI Taxonomy" id="281687"/>
    <lineage>
        <taxon>Eukaryota</taxon>
        <taxon>Metazoa</taxon>
        <taxon>Ecdysozoa</taxon>
        <taxon>Nematoda</taxon>
        <taxon>Chromadorea</taxon>
        <taxon>Rhabditida</taxon>
        <taxon>Rhabditina</taxon>
        <taxon>Rhabditomorpha</taxon>
        <taxon>Rhabditoidea</taxon>
        <taxon>Rhabditidae</taxon>
        <taxon>Peloderinae</taxon>
        <taxon>Caenorhabditis</taxon>
    </lineage>
</organism>
<evidence type="ECO:0000313" key="1">
    <source>
        <dbReference type="EnsemblMetazoa" id="CJA03842c.1"/>
    </source>
</evidence>
<dbReference type="GO" id="GO:0006644">
    <property type="term" value="P:phospholipid metabolic process"/>
    <property type="evidence" value="ECO:0007669"/>
    <property type="project" value="TreeGrafter"/>
</dbReference>
<proteinExistence type="predicted"/>
<dbReference type="InterPro" id="IPR038885">
    <property type="entry name" value="PLB1"/>
</dbReference>
<dbReference type="EnsemblMetazoa" id="CJA03842c.1">
    <property type="protein sequence ID" value="CJA03842c.1"/>
    <property type="gene ID" value="WBGene00123046"/>
</dbReference>
<reference evidence="1" key="2">
    <citation type="submission" date="2022-06" db="UniProtKB">
        <authorList>
            <consortium name="EnsemblMetazoa"/>
        </authorList>
    </citation>
    <scope>IDENTIFICATION</scope>
    <source>
        <strain evidence="1">DF5081</strain>
    </source>
</reference>
<dbReference type="AlphaFoldDB" id="A0A8R1HJQ2"/>
<name>A0A8R1HJQ2_CAEJA</name>
<sequence>MFRGTQEAKVYAKMEEVTSTPQMKLAAQTLAIAKSDVKAALEKYLKSIDAHEAYPDDVNAVKPHHVRVIGAMGDSLTIGSRAQNFFENFTQRYPGNAFFTGMDAEVDGHLTVYSAFI</sequence>
<keyword evidence="2" id="KW-1185">Reference proteome</keyword>
<dbReference type="GO" id="GO:0004620">
    <property type="term" value="F:phospholipase activity"/>
    <property type="evidence" value="ECO:0007669"/>
    <property type="project" value="InterPro"/>
</dbReference>
<protein>
    <submittedName>
        <fullName evidence="1">Uncharacterized protein</fullName>
    </submittedName>
</protein>
<dbReference type="Proteomes" id="UP000005237">
    <property type="component" value="Unassembled WGS sequence"/>
</dbReference>
<reference evidence="2" key="1">
    <citation type="submission" date="2010-08" db="EMBL/GenBank/DDBJ databases">
        <authorList>
            <consortium name="Caenorhabditis japonica Sequencing Consortium"/>
            <person name="Wilson R.K."/>
        </authorList>
    </citation>
    <scope>NUCLEOTIDE SEQUENCE [LARGE SCALE GENOMIC DNA]</scope>
    <source>
        <strain evidence="2">DF5081</strain>
    </source>
</reference>